<keyword evidence="1" id="KW-0472">Membrane</keyword>
<feature type="transmembrane region" description="Helical" evidence="1">
    <location>
        <begin position="168"/>
        <end position="193"/>
    </location>
</feature>
<dbReference type="EMBL" id="CP085083">
    <property type="protein sequence ID" value="WDZ51649.1"/>
    <property type="molecule type" value="Genomic_DNA"/>
</dbReference>
<reference evidence="2" key="1">
    <citation type="journal article" date="2022" name="Front Environ Sci">
        <title>Complete genome sequence analysis of a novel alkane-degrading bacterial strain, Acinetobacter vivianii KJ-1, and its diesel degradation ability.</title>
        <authorList>
            <person name="Zhang Y."/>
            <person name="Song F."/>
            <person name="Wang J."/>
            <person name="Zhao Q."/>
            <person name="Zheng L."/>
            <person name="Wang Z."/>
            <person name="Zhang X."/>
            <person name="Gao Y."/>
            <person name="Chen G."/>
            <person name="Huang Y."/>
        </authorList>
    </citation>
    <scope>NUCLEOTIDE SEQUENCE</scope>
    <source>
        <strain evidence="2">KJ-1</strain>
    </source>
</reference>
<feature type="transmembrane region" description="Helical" evidence="1">
    <location>
        <begin position="199"/>
        <end position="221"/>
    </location>
</feature>
<dbReference type="KEGG" id="aviv:LF296_02260"/>
<dbReference type="RefSeq" id="WP_272655375.1">
    <property type="nucleotide sequence ID" value="NZ_CP085083.1"/>
</dbReference>
<reference evidence="2" key="2">
    <citation type="submission" date="2023-02" db="EMBL/GenBank/DDBJ databases">
        <authorList>
            <person name="Huang Y."/>
            <person name="Zhang Y."/>
            <person name="Zhang T."/>
            <person name="Wang J."/>
        </authorList>
    </citation>
    <scope>NUCLEOTIDE SEQUENCE</scope>
    <source>
        <strain evidence="2">KJ-1</strain>
    </source>
</reference>
<protein>
    <submittedName>
        <fullName evidence="2">Uncharacterized protein</fullName>
    </submittedName>
</protein>
<dbReference type="AlphaFoldDB" id="A0AAJ6NJL2"/>
<organism evidence="2 3">
    <name type="scientific">Acinetobacter vivianii</name>
    <dbReference type="NCBI Taxonomy" id="1776742"/>
    <lineage>
        <taxon>Bacteria</taxon>
        <taxon>Pseudomonadati</taxon>
        <taxon>Pseudomonadota</taxon>
        <taxon>Gammaproteobacteria</taxon>
        <taxon>Moraxellales</taxon>
        <taxon>Moraxellaceae</taxon>
        <taxon>Acinetobacter</taxon>
    </lineage>
</organism>
<gene>
    <name evidence="2" type="ORF">LF296_02260</name>
</gene>
<accession>A0AAJ6NJL2</accession>
<sequence>MPKTIFENHNAEENYILNHFKSAFLCFLYSFIILLVFSSLHQAALHQVDLARNHTWKISKQHVNSTNQFHIRRERAGASLILPTNANNSLTMKCDVKLMKLCQQELKQPTHAIQTIYYYQTIPIGNNRPEYQLKAIDYIDLKGNLIHLNYQQLAPNTPTAIQKKNWKLWIITFIGAWMFLLIAFMVSTLLKIFSNKSRIILMALLSLYYILAVYSSVMIYIS</sequence>
<evidence type="ECO:0000313" key="2">
    <source>
        <dbReference type="EMBL" id="WDZ51649.1"/>
    </source>
</evidence>
<evidence type="ECO:0000256" key="1">
    <source>
        <dbReference type="SAM" id="Phobius"/>
    </source>
</evidence>
<keyword evidence="1" id="KW-0812">Transmembrane</keyword>
<feature type="transmembrane region" description="Helical" evidence="1">
    <location>
        <begin position="20"/>
        <end position="40"/>
    </location>
</feature>
<proteinExistence type="predicted"/>
<keyword evidence="1" id="KW-1133">Transmembrane helix</keyword>
<dbReference type="Proteomes" id="UP001199528">
    <property type="component" value="Chromosome"/>
</dbReference>
<name>A0AAJ6NJL2_9GAMM</name>
<evidence type="ECO:0000313" key="3">
    <source>
        <dbReference type="Proteomes" id="UP001199528"/>
    </source>
</evidence>